<comment type="caution">
    <text evidence="2">The sequence shown here is derived from an EMBL/GenBank/DDBJ whole genome shotgun (WGS) entry which is preliminary data.</text>
</comment>
<accession>A0ABW5LLR1</accession>
<dbReference type="Proteomes" id="UP001597508">
    <property type="component" value="Unassembled WGS sequence"/>
</dbReference>
<evidence type="ECO:0000313" key="2">
    <source>
        <dbReference type="EMBL" id="MFD2565788.1"/>
    </source>
</evidence>
<feature type="signal peptide" evidence="1">
    <location>
        <begin position="1"/>
        <end position="25"/>
    </location>
</feature>
<proteinExistence type="predicted"/>
<dbReference type="RefSeq" id="WP_379664514.1">
    <property type="nucleotide sequence ID" value="NZ_JBHULH010000001.1"/>
</dbReference>
<organism evidence="2 3">
    <name type="scientific">Pseudotenacibaculum haliotis</name>
    <dbReference type="NCBI Taxonomy" id="1862138"/>
    <lineage>
        <taxon>Bacteria</taxon>
        <taxon>Pseudomonadati</taxon>
        <taxon>Bacteroidota</taxon>
        <taxon>Flavobacteriia</taxon>
        <taxon>Flavobacteriales</taxon>
        <taxon>Flavobacteriaceae</taxon>
        <taxon>Pseudotenacibaculum</taxon>
    </lineage>
</organism>
<evidence type="ECO:0000313" key="3">
    <source>
        <dbReference type="Proteomes" id="UP001597508"/>
    </source>
</evidence>
<keyword evidence="3" id="KW-1185">Reference proteome</keyword>
<sequence length="480" mass="54783">MKNYTIIKTFVLLLNLSLSVQSMNAQEITPTKEDKAKLAREFARVATGNTFSSIGNFAAISTDNKTLSASAFFITDDFNVINIEISGGAINGIAAVFQEGRLNSKVSFGASYNVMLRKLNRKNNVIFINDTEELNLKLAIEEEKRKLQKKRFAFFNQTSKAAYNKEKNKLDAELLKIKNDTIQDKAAIAILVSNSEPKYKIKPLQKKIKAAQEKAKRISSLLEEMKRSQDYFDKLKYDELATAYRLESSKKVKDLEEKIKDLRPYASSFSWLSFGYKATNDSFSLFDESLPLSEQLSKQSYTSQTIFFNFNHQNNARIVRENGIIKKVLKYRGREYFSIGGKLEVTHNLSSLDQVEIVDTTIIDVNTGREKTTKQNAFSGAYLNDLTNGLIYADYFKFFSTKEDMAVHLNPTVLMRENFKPVSSFQIGILFPFKDKDKQKNTVNLEIFYRANDIFNTSNSKKSILNRNTIGLQAIFPFNF</sequence>
<gene>
    <name evidence="2" type="ORF">ACFSRZ_00310</name>
</gene>
<dbReference type="EMBL" id="JBHULH010000001">
    <property type="protein sequence ID" value="MFD2565788.1"/>
    <property type="molecule type" value="Genomic_DNA"/>
</dbReference>
<feature type="chain" id="PRO_5046519572" evidence="1">
    <location>
        <begin position="26"/>
        <end position="480"/>
    </location>
</feature>
<protein>
    <submittedName>
        <fullName evidence="2">Uncharacterized protein</fullName>
    </submittedName>
</protein>
<evidence type="ECO:0000256" key="1">
    <source>
        <dbReference type="SAM" id="SignalP"/>
    </source>
</evidence>
<name>A0ABW5LLR1_9FLAO</name>
<reference evidence="3" key="1">
    <citation type="journal article" date="2019" name="Int. J. Syst. Evol. Microbiol.">
        <title>The Global Catalogue of Microorganisms (GCM) 10K type strain sequencing project: providing services to taxonomists for standard genome sequencing and annotation.</title>
        <authorList>
            <consortium name="The Broad Institute Genomics Platform"/>
            <consortium name="The Broad Institute Genome Sequencing Center for Infectious Disease"/>
            <person name="Wu L."/>
            <person name="Ma J."/>
        </authorList>
    </citation>
    <scope>NUCLEOTIDE SEQUENCE [LARGE SCALE GENOMIC DNA]</scope>
    <source>
        <strain evidence="3">KCTC 52127</strain>
    </source>
</reference>
<keyword evidence="1" id="KW-0732">Signal</keyword>